<organism evidence="2 3">
    <name type="scientific">Sinanaerobacter chloroacetimidivorans</name>
    <dbReference type="NCBI Taxonomy" id="2818044"/>
    <lineage>
        <taxon>Bacteria</taxon>
        <taxon>Bacillati</taxon>
        <taxon>Bacillota</taxon>
        <taxon>Clostridia</taxon>
        <taxon>Peptostreptococcales</taxon>
        <taxon>Anaerovoracaceae</taxon>
        <taxon>Sinanaerobacter</taxon>
    </lineage>
</organism>
<evidence type="ECO:0000256" key="1">
    <source>
        <dbReference type="SAM" id="Phobius"/>
    </source>
</evidence>
<feature type="transmembrane region" description="Helical" evidence="1">
    <location>
        <begin position="38"/>
        <end position="59"/>
    </location>
</feature>
<dbReference type="GO" id="GO:0005886">
    <property type="term" value="C:plasma membrane"/>
    <property type="evidence" value="ECO:0007669"/>
    <property type="project" value="TreeGrafter"/>
</dbReference>
<keyword evidence="1" id="KW-0812">Transmembrane</keyword>
<dbReference type="InterPro" id="IPR007441">
    <property type="entry name" value="EutH"/>
</dbReference>
<dbReference type="PANTHER" id="PTHR40089:SF1">
    <property type="entry name" value="ETHANOLAMINE PERMEASE EUTH-RELATED"/>
    <property type="match status" value="1"/>
</dbReference>
<feature type="transmembrane region" description="Helical" evidence="1">
    <location>
        <begin position="165"/>
        <end position="188"/>
    </location>
</feature>
<name>A0A8J7W574_9FIRM</name>
<feature type="transmembrane region" description="Helical" evidence="1">
    <location>
        <begin position="232"/>
        <end position="254"/>
    </location>
</feature>
<feature type="transmembrane region" description="Helical" evidence="1">
    <location>
        <begin position="103"/>
        <end position="128"/>
    </location>
</feature>
<feature type="transmembrane region" description="Helical" evidence="1">
    <location>
        <begin position="200"/>
        <end position="220"/>
    </location>
</feature>
<evidence type="ECO:0000313" key="2">
    <source>
        <dbReference type="EMBL" id="MBR0600501.1"/>
    </source>
</evidence>
<feature type="transmembrane region" description="Helical" evidence="1">
    <location>
        <begin position="140"/>
        <end position="159"/>
    </location>
</feature>
<dbReference type="EMBL" id="JAGSND010000030">
    <property type="protein sequence ID" value="MBR0600501.1"/>
    <property type="molecule type" value="Genomic_DNA"/>
</dbReference>
<evidence type="ECO:0000313" key="3">
    <source>
        <dbReference type="Proteomes" id="UP000675664"/>
    </source>
</evidence>
<feature type="transmembrane region" description="Helical" evidence="1">
    <location>
        <begin position="330"/>
        <end position="351"/>
    </location>
</feature>
<reference evidence="2" key="1">
    <citation type="submission" date="2021-04" db="EMBL/GenBank/DDBJ databases">
        <title>Sinoanaerobacter chloroacetimidivorans sp. nov., an obligate anaerobic bacterium isolated from anaerobic sludge.</title>
        <authorList>
            <person name="Bao Y."/>
        </authorList>
    </citation>
    <scope>NUCLEOTIDE SEQUENCE</scope>
    <source>
        <strain evidence="2">BAD-6</strain>
    </source>
</reference>
<keyword evidence="1" id="KW-1133">Transmembrane helix</keyword>
<dbReference type="PANTHER" id="PTHR40089">
    <property type="entry name" value="ETHANOLAMINE UTILIZATION PROTEIN EUTH"/>
    <property type="match status" value="1"/>
</dbReference>
<feature type="transmembrane region" description="Helical" evidence="1">
    <location>
        <begin position="304"/>
        <end position="324"/>
    </location>
</feature>
<dbReference type="RefSeq" id="WP_227020618.1">
    <property type="nucleotide sequence ID" value="NZ_JAGSND010000030.1"/>
</dbReference>
<comment type="caution">
    <text evidence="2">The sequence shown here is derived from an EMBL/GenBank/DDBJ whole genome shotgun (WGS) entry which is preliminary data.</text>
</comment>
<feature type="transmembrane region" description="Helical" evidence="1">
    <location>
        <begin position="71"/>
        <end position="91"/>
    </location>
</feature>
<gene>
    <name evidence="2" type="primary">eutH</name>
    <name evidence="2" type="ORF">KCX82_21765</name>
</gene>
<dbReference type="Proteomes" id="UP000675664">
    <property type="component" value="Unassembled WGS sequence"/>
</dbReference>
<dbReference type="AlphaFoldDB" id="A0A8J7W574"/>
<protein>
    <submittedName>
        <fullName evidence="2">Ethanolamine utilization protein EutH</fullName>
    </submittedName>
</protein>
<dbReference type="GO" id="GO:0034228">
    <property type="term" value="F:ethanolamine transmembrane transporter activity"/>
    <property type="evidence" value="ECO:0007669"/>
    <property type="project" value="InterPro"/>
</dbReference>
<dbReference type="Pfam" id="PF04346">
    <property type="entry name" value="EutH"/>
    <property type="match status" value="1"/>
</dbReference>
<keyword evidence="3" id="KW-1185">Reference proteome</keyword>
<keyword evidence="1" id="KW-0472">Membrane</keyword>
<reference evidence="2" key="2">
    <citation type="submission" date="2021-04" db="EMBL/GenBank/DDBJ databases">
        <authorList>
            <person name="Liu J."/>
        </authorList>
    </citation>
    <scope>NUCLEOTIDE SEQUENCE</scope>
    <source>
        <strain evidence="2">BAD-6</strain>
    </source>
</reference>
<proteinExistence type="predicted"/>
<sequence length="363" mass="39219">MNIFIMILLSFSMVGLIDKIQGNRWKLAQEFDKGLSAMGSLAISISGIYCVGITLVRTYAGTISGWTEGMLVDPSIVIGCLLAPDLGAPFLTAELSSNPNLGYFSGVVVAGCLGQFTSFQLPVLFSALEEKEKGPMMKGFLHGIFAIPIGLLAGGVLLGLPVKEILINISLISVVCFVLAMAFMKFSSIVEKTMITFGKFIGYGSQLMFAIVVVGLFIPGWKVVDDVLVHEILTILIKMVVIICGGLVLANLCLRYLKRQLSWVAEKMNTNDFAIMGLLLNSINSLVIVALIPKMDKRGKRMNAAFAVSGAYLLGGQMVFVLSIGNSRVFYAYFFSKLIAGIASIIISMGVNRRNRSLPKKSA</sequence>
<accession>A0A8J7W574</accession>